<evidence type="ECO:0000313" key="12">
    <source>
        <dbReference type="EMBL" id="AQS38239.1"/>
    </source>
</evidence>
<dbReference type="UniPathway" id="UPA00252"/>
<keyword evidence="5" id="KW-0997">Cell inner membrane</keyword>
<dbReference type="GO" id="GO:0005886">
    <property type="term" value="C:plasma membrane"/>
    <property type="evidence" value="ECO:0007669"/>
    <property type="project" value="UniProtKB-SubCell"/>
</dbReference>
<comment type="subcellular location">
    <subcellularLocation>
        <location evidence="2">Cell inner membrane</location>
        <topology evidence="2">Multi-pass membrane protein</topology>
    </subcellularLocation>
</comment>
<evidence type="ECO:0000256" key="3">
    <source>
        <dbReference type="ARBA" id="ARBA00004744"/>
    </source>
</evidence>
<dbReference type="Proteomes" id="UP000189545">
    <property type="component" value="Chromosome"/>
</dbReference>
<proteinExistence type="predicted"/>
<evidence type="ECO:0000256" key="7">
    <source>
        <dbReference type="ARBA" id="ARBA00022989"/>
    </source>
</evidence>
<dbReference type="AlphaFoldDB" id="A0A1S6HRU6"/>
<dbReference type="Gene3D" id="1.25.40.10">
    <property type="entry name" value="Tetratricopeptide repeat domain"/>
    <property type="match status" value="1"/>
</dbReference>
<dbReference type="SUPFAM" id="SSF81901">
    <property type="entry name" value="HCP-like"/>
    <property type="match status" value="1"/>
</dbReference>
<dbReference type="STRING" id="225848.Sps_03092"/>
<dbReference type="EMBL" id="CP014782">
    <property type="protein sequence ID" value="AQS38239.1"/>
    <property type="molecule type" value="Genomic_DNA"/>
</dbReference>
<name>A0A1S6HRU6_9GAMM</name>
<keyword evidence="7 10" id="KW-1133">Transmembrane helix</keyword>
<feature type="transmembrane region" description="Helical" evidence="10">
    <location>
        <begin position="5"/>
        <end position="21"/>
    </location>
</feature>
<dbReference type="NCBIfam" id="TIGR00540">
    <property type="entry name" value="TPR_hemY_coli"/>
    <property type="match status" value="1"/>
</dbReference>
<gene>
    <name evidence="12" type="ORF">Sps_03092</name>
</gene>
<keyword evidence="4" id="KW-1003">Cell membrane</keyword>
<reference evidence="12 13" key="1">
    <citation type="submission" date="2016-03" db="EMBL/GenBank/DDBJ databases">
        <title>Complete genome sequence of Shewanella psychrophila WP2, a deep sea bacterium isolated from west Pacific sediment.</title>
        <authorList>
            <person name="Xu G."/>
            <person name="Jian H."/>
        </authorList>
    </citation>
    <scope>NUCLEOTIDE SEQUENCE [LARGE SCALE GENOMIC DNA]</scope>
    <source>
        <strain evidence="12 13">WP2</strain>
    </source>
</reference>
<dbReference type="Pfam" id="PF07219">
    <property type="entry name" value="HemY_N"/>
    <property type="match status" value="1"/>
</dbReference>
<dbReference type="InterPro" id="IPR011990">
    <property type="entry name" value="TPR-like_helical_dom_sf"/>
</dbReference>
<comment type="function">
    <text evidence="1">Involved in a late step of protoheme IX synthesis.</text>
</comment>
<sequence length="389" mass="44501">MTRVLIYLGIILFGLCISPFFEGMNGYLYFTIWDYEVETGVVFAVIALIIFYGVLQLAEWVIIFILNLLLSSRLLPEKWRKKAARKHTLVGALALAEEDWSSAEKAMIKGAEKGELPTLNLLAAARAAQHQNNTESRDKYLQQAEQEPLASKAVGTSRTRYLLQQGELDQARVELNKLSPTSKSKQPVLKLALELYQAQADWNALKLLLPIIKKRQVLSDDNYQELSILTNKALLIQAQSNSEQELEKVWHWLSRAERKEPQYIASYCLGLNKFNRETEAKKLLMKQIKSRLCSETSLALAEILSPADVEERKQIFALEKKYGEELNFQILQAKLHSQNKDYRQAMTYWKKVCHQQPSKEFWLALGETHEHLGEQNGAIQSYRQAANTG</sequence>
<feature type="domain" description="HemY N-terminal" evidence="11">
    <location>
        <begin position="26"/>
        <end position="131"/>
    </location>
</feature>
<accession>A0A1S6HRU6</accession>
<dbReference type="GO" id="GO:0042168">
    <property type="term" value="P:heme metabolic process"/>
    <property type="evidence" value="ECO:0007669"/>
    <property type="project" value="InterPro"/>
</dbReference>
<organism evidence="12 13">
    <name type="scientific">Shewanella psychrophila</name>
    <dbReference type="NCBI Taxonomy" id="225848"/>
    <lineage>
        <taxon>Bacteria</taxon>
        <taxon>Pseudomonadati</taxon>
        <taxon>Pseudomonadota</taxon>
        <taxon>Gammaproteobacteria</taxon>
        <taxon>Alteromonadales</taxon>
        <taxon>Shewanellaceae</taxon>
        <taxon>Shewanella</taxon>
    </lineage>
</organism>
<feature type="transmembrane region" description="Helical" evidence="10">
    <location>
        <begin position="41"/>
        <end position="70"/>
    </location>
</feature>
<evidence type="ECO:0000256" key="5">
    <source>
        <dbReference type="ARBA" id="ARBA00022519"/>
    </source>
</evidence>
<evidence type="ECO:0000256" key="1">
    <source>
        <dbReference type="ARBA" id="ARBA00002962"/>
    </source>
</evidence>
<evidence type="ECO:0000256" key="9">
    <source>
        <dbReference type="ARBA" id="ARBA00023244"/>
    </source>
</evidence>
<dbReference type="KEGG" id="spsw:Sps_03092"/>
<keyword evidence="13" id="KW-1185">Reference proteome</keyword>
<evidence type="ECO:0000256" key="4">
    <source>
        <dbReference type="ARBA" id="ARBA00022475"/>
    </source>
</evidence>
<evidence type="ECO:0000256" key="8">
    <source>
        <dbReference type="ARBA" id="ARBA00023136"/>
    </source>
</evidence>
<keyword evidence="9" id="KW-0627">Porphyrin biosynthesis</keyword>
<dbReference type="InterPro" id="IPR010817">
    <property type="entry name" value="HemY_N"/>
</dbReference>
<evidence type="ECO:0000259" key="11">
    <source>
        <dbReference type="Pfam" id="PF07219"/>
    </source>
</evidence>
<keyword evidence="6 10" id="KW-0812">Transmembrane</keyword>
<dbReference type="OrthoDB" id="7067577at2"/>
<protein>
    <submittedName>
        <fullName evidence="12">Heme biosynthesis-associated TPR protein</fullName>
    </submittedName>
</protein>
<evidence type="ECO:0000256" key="2">
    <source>
        <dbReference type="ARBA" id="ARBA00004429"/>
    </source>
</evidence>
<evidence type="ECO:0000313" key="13">
    <source>
        <dbReference type="Proteomes" id="UP000189545"/>
    </source>
</evidence>
<dbReference type="GO" id="GO:0006779">
    <property type="term" value="P:porphyrin-containing compound biosynthetic process"/>
    <property type="evidence" value="ECO:0007669"/>
    <property type="project" value="UniProtKB-KW"/>
</dbReference>
<evidence type="ECO:0000256" key="6">
    <source>
        <dbReference type="ARBA" id="ARBA00022692"/>
    </source>
</evidence>
<keyword evidence="8 10" id="KW-0472">Membrane</keyword>
<dbReference type="InterPro" id="IPR005254">
    <property type="entry name" value="Heme_biosyn_assoc_TPR_pro"/>
</dbReference>
<comment type="pathway">
    <text evidence="3">Porphyrin-containing compound metabolism; protoheme biosynthesis.</text>
</comment>
<dbReference type="RefSeq" id="WP_077753310.1">
    <property type="nucleotide sequence ID" value="NZ_CP014782.1"/>
</dbReference>
<evidence type="ECO:0000256" key="10">
    <source>
        <dbReference type="SAM" id="Phobius"/>
    </source>
</evidence>